<dbReference type="InterPro" id="IPR021617">
    <property type="entry name" value="DUF3231"/>
</dbReference>
<dbReference type="InterPro" id="IPR012347">
    <property type="entry name" value="Ferritin-like"/>
</dbReference>
<dbReference type="STRING" id="1399.VL14_22650"/>
<sequence length="71" mass="7875">MMFLIASITAAGVMDFGIAIGASVRKDLAIQYGKMMIKVGDFADEGAKIMIDNDWLEKPPQSLDREKLRNK</sequence>
<dbReference type="Proteomes" id="UP000252731">
    <property type="component" value="Unassembled WGS sequence"/>
</dbReference>
<keyword evidence="2" id="KW-1185">Reference proteome</keyword>
<dbReference type="Gene3D" id="1.20.1260.10">
    <property type="match status" value="1"/>
</dbReference>
<gene>
    <name evidence="1" type="ORF">DFO70_101236</name>
</gene>
<accession>A0A366K3U3</accession>
<dbReference type="AlphaFoldDB" id="A0A366K3U3"/>
<dbReference type="Pfam" id="PF11553">
    <property type="entry name" value="DUF3231"/>
    <property type="match status" value="1"/>
</dbReference>
<reference evidence="1 2" key="1">
    <citation type="submission" date="2018-06" db="EMBL/GenBank/DDBJ databases">
        <title>Freshwater and sediment microbial communities from various areas in North America, analyzing microbe dynamics in response to fracking.</title>
        <authorList>
            <person name="Lamendella R."/>
        </authorList>
    </citation>
    <scope>NUCLEOTIDE SEQUENCE [LARGE SCALE GENOMIC DNA]</scope>
    <source>
        <strain evidence="1 2">14_TX</strain>
    </source>
</reference>
<proteinExistence type="predicted"/>
<organism evidence="1 2">
    <name type="scientific">Cytobacillus firmus</name>
    <name type="common">Bacillus firmus</name>
    <dbReference type="NCBI Taxonomy" id="1399"/>
    <lineage>
        <taxon>Bacteria</taxon>
        <taxon>Bacillati</taxon>
        <taxon>Bacillota</taxon>
        <taxon>Bacilli</taxon>
        <taxon>Bacillales</taxon>
        <taxon>Bacillaceae</taxon>
        <taxon>Cytobacillus</taxon>
    </lineage>
</organism>
<dbReference type="EMBL" id="QNSF01000001">
    <property type="protein sequence ID" value="RBP96429.1"/>
    <property type="molecule type" value="Genomic_DNA"/>
</dbReference>
<name>A0A366K3U3_CYTFI</name>
<evidence type="ECO:0000313" key="1">
    <source>
        <dbReference type="EMBL" id="RBP96429.1"/>
    </source>
</evidence>
<protein>
    <submittedName>
        <fullName evidence="1">Uncharacterized protein DUF3231</fullName>
    </submittedName>
</protein>
<evidence type="ECO:0000313" key="2">
    <source>
        <dbReference type="Proteomes" id="UP000252731"/>
    </source>
</evidence>
<comment type="caution">
    <text evidence="1">The sequence shown here is derived from an EMBL/GenBank/DDBJ whole genome shotgun (WGS) entry which is preliminary data.</text>
</comment>